<protein>
    <recommendedName>
        <fullName evidence="2">F-box domain-containing protein</fullName>
    </recommendedName>
</protein>
<dbReference type="InParanoid" id="A0A0H2SET4"/>
<evidence type="ECO:0000313" key="4">
    <source>
        <dbReference type="Proteomes" id="UP000053477"/>
    </source>
</evidence>
<keyword evidence="4" id="KW-1185">Reference proteome</keyword>
<dbReference type="InterPro" id="IPR036047">
    <property type="entry name" value="F-box-like_dom_sf"/>
</dbReference>
<dbReference type="EMBL" id="KQ085928">
    <property type="protein sequence ID" value="KLO15561.1"/>
    <property type="molecule type" value="Genomic_DNA"/>
</dbReference>
<feature type="chain" id="PRO_5005202315" description="F-box domain-containing protein" evidence="1">
    <location>
        <begin position="24"/>
        <end position="724"/>
    </location>
</feature>
<evidence type="ECO:0000259" key="2">
    <source>
        <dbReference type="PROSITE" id="PS50181"/>
    </source>
</evidence>
<keyword evidence="1" id="KW-0732">Signal</keyword>
<dbReference type="SMART" id="SM00256">
    <property type="entry name" value="FBOX"/>
    <property type="match status" value="1"/>
</dbReference>
<dbReference type="AlphaFoldDB" id="A0A0H2SET4"/>
<dbReference type="Pfam" id="PF12937">
    <property type="entry name" value="F-box-like"/>
    <property type="match status" value="1"/>
</dbReference>
<dbReference type="InterPro" id="IPR001810">
    <property type="entry name" value="F-box_dom"/>
</dbReference>
<dbReference type="PROSITE" id="PS50181">
    <property type="entry name" value="FBOX"/>
    <property type="match status" value="1"/>
</dbReference>
<organism evidence="3 4">
    <name type="scientific">Schizopora paradoxa</name>
    <dbReference type="NCBI Taxonomy" id="27342"/>
    <lineage>
        <taxon>Eukaryota</taxon>
        <taxon>Fungi</taxon>
        <taxon>Dikarya</taxon>
        <taxon>Basidiomycota</taxon>
        <taxon>Agaricomycotina</taxon>
        <taxon>Agaricomycetes</taxon>
        <taxon>Hymenochaetales</taxon>
        <taxon>Schizoporaceae</taxon>
        <taxon>Schizopora</taxon>
    </lineage>
</organism>
<dbReference type="Proteomes" id="UP000053477">
    <property type="component" value="Unassembled WGS sequence"/>
</dbReference>
<accession>A0A0H2SET4</accession>
<dbReference type="OrthoDB" id="2786194at2759"/>
<dbReference type="SUPFAM" id="SSF81383">
    <property type="entry name" value="F-box domain"/>
    <property type="match status" value="1"/>
</dbReference>
<evidence type="ECO:0000313" key="3">
    <source>
        <dbReference type="EMBL" id="KLO15561.1"/>
    </source>
</evidence>
<sequence length="724" mass="81624">MLILHEDILARIFLLLTLKEVVALRRVSRHLQHLISNDKILWEHILGCEVSARSLSLHPNRIDTRTASAAQVESWLRSAIVLRHSYSRTTRSTKSRLKLDQGITWVRIARARWCIVASSDVQQSRLSVYDFATNIKCCEVFYLSGPVLAGIVDDTDSGLRMALTVGSVKPQVVVLELGIVDGRIGIQHLATLEGYAFAIHFSGDHIVCAAKDGDDSHPRLLNWRYCRDWRLIPRVSEDEFQMEIQAHVNAIASTEWEDFIVVITNKSLQLFDATNLDGLLPDSDILKATTFFILEFGSRGDRNFVEEASFEIKTNRRARSGNPLLLFTGRRRDLHSFTGALLLEKGEGGERKLRLVEARVANYYDFTRNGDESDSTLCSPLSVAMRSTVGHSYGHVLQVVQSEGPEDRPVELLIVSWSKGVFDYPDEQRLSNLIVPAKVDNDGLPMLDFLTSIDFDDAAGLIAMGTSRGDVCFIRFLPDNSWATDALETSLPKLQNNGSTISKTPLPMELEEYYGYLQDVQAGTMPEALVAKVVGTWRPRYERGVLAPEWSQDWTNYDHIEEWISPWSGWLVSTFSFEKIQIGRGIVQTYRALGTKGIIVPVAYRVTPPGRSKDNEQILLRIGKRLYVVYVPNDEAEEIDIAALPVNFDNAFNSRMLKEFCSGGINWLQYWVGDGGRFGLGRSAEVAEEIFDFLKAHPQVSSTMEPEPEKWTNSVWDSLRDMLD</sequence>
<reference evidence="3 4" key="1">
    <citation type="submission" date="2015-04" db="EMBL/GenBank/DDBJ databases">
        <title>Complete genome sequence of Schizopora paradoxa KUC8140, a cosmopolitan wood degrader in East Asia.</title>
        <authorList>
            <consortium name="DOE Joint Genome Institute"/>
            <person name="Min B."/>
            <person name="Park H."/>
            <person name="Jang Y."/>
            <person name="Kim J.-J."/>
            <person name="Kim K.H."/>
            <person name="Pangilinan J."/>
            <person name="Lipzen A."/>
            <person name="Riley R."/>
            <person name="Grigoriev I.V."/>
            <person name="Spatafora J.W."/>
            <person name="Choi I.-G."/>
        </authorList>
    </citation>
    <scope>NUCLEOTIDE SEQUENCE [LARGE SCALE GENOMIC DNA]</scope>
    <source>
        <strain evidence="3 4">KUC8140</strain>
    </source>
</reference>
<name>A0A0H2SET4_9AGAM</name>
<feature type="signal peptide" evidence="1">
    <location>
        <begin position="1"/>
        <end position="23"/>
    </location>
</feature>
<proteinExistence type="predicted"/>
<evidence type="ECO:0000256" key="1">
    <source>
        <dbReference type="SAM" id="SignalP"/>
    </source>
</evidence>
<feature type="domain" description="F-box" evidence="2">
    <location>
        <begin position="1"/>
        <end position="45"/>
    </location>
</feature>
<gene>
    <name evidence="3" type="ORF">SCHPADRAFT_902327</name>
</gene>